<dbReference type="CDD" id="cd00093">
    <property type="entry name" value="HTH_XRE"/>
    <property type="match status" value="1"/>
</dbReference>
<dbReference type="RefSeq" id="WP_086472396.1">
    <property type="nucleotide sequence ID" value="NZ_FXWJ01000001.1"/>
</dbReference>
<evidence type="ECO:0000259" key="1">
    <source>
        <dbReference type="PROSITE" id="PS50943"/>
    </source>
</evidence>
<dbReference type="PROSITE" id="PS50943">
    <property type="entry name" value="HTH_CROC1"/>
    <property type="match status" value="1"/>
</dbReference>
<accession>A0ABY1R725</accession>
<dbReference type="PANTHER" id="PTHR43236">
    <property type="entry name" value="ANTITOXIN HIGA1"/>
    <property type="match status" value="1"/>
</dbReference>
<dbReference type="InterPro" id="IPR010982">
    <property type="entry name" value="Lambda_DNA-bd_dom_sf"/>
</dbReference>
<dbReference type="SUPFAM" id="SSF47413">
    <property type="entry name" value="lambda repressor-like DNA-binding domains"/>
    <property type="match status" value="1"/>
</dbReference>
<dbReference type="Pfam" id="PF01381">
    <property type="entry name" value="HTH_3"/>
    <property type="match status" value="1"/>
</dbReference>
<name>A0ABY1R725_9MICO</name>
<dbReference type="Gene3D" id="1.10.260.40">
    <property type="entry name" value="lambda repressor-like DNA-binding domains"/>
    <property type="match status" value="1"/>
</dbReference>
<gene>
    <name evidence="2" type="ORF">SAMN06295909_0096</name>
</gene>
<reference evidence="2 3" key="1">
    <citation type="submission" date="2017-04" db="EMBL/GenBank/DDBJ databases">
        <authorList>
            <person name="Varghese N."/>
            <person name="Submissions S."/>
        </authorList>
    </citation>
    <scope>NUCLEOTIDE SEQUENCE [LARGE SCALE GENOMIC DNA]</scope>
    <source>
        <strain evidence="2 3">VKM Ac-1784</strain>
    </source>
</reference>
<proteinExistence type="predicted"/>
<evidence type="ECO:0000313" key="2">
    <source>
        <dbReference type="EMBL" id="SMQ58051.1"/>
    </source>
</evidence>
<protein>
    <submittedName>
        <fullName evidence="2">HTH-type transcriptional regulator / antitoxin HigA</fullName>
    </submittedName>
</protein>
<dbReference type="Proteomes" id="UP000194464">
    <property type="component" value="Unassembled WGS sequence"/>
</dbReference>
<comment type="caution">
    <text evidence="2">The sequence shown here is derived from an EMBL/GenBank/DDBJ whole genome shotgun (WGS) entry which is preliminary data.</text>
</comment>
<organism evidence="2 3">
    <name type="scientific">Plantibacter elymi</name>
    <name type="common">nom. nud.</name>
    <dbReference type="NCBI Taxonomy" id="199708"/>
    <lineage>
        <taxon>Bacteria</taxon>
        <taxon>Bacillati</taxon>
        <taxon>Actinomycetota</taxon>
        <taxon>Actinomycetes</taxon>
        <taxon>Micrococcales</taxon>
        <taxon>Microbacteriaceae</taxon>
        <taxon>Plantibacter</taxon>
    </lineage>
</organism>
<evidence type="ECO:0000313" key="3">
    <source>
        <dbReference type="Proteomes" id="UP000194464"/>
    </source>
</evidence>
<sequence length="360" mass="40097">MYEFREADVAPAGAHLLEELDSRGWTQAEFANILGRPVQFISEIIHGKKEITRESAAQIGAAFNMSAEYWLKLQDSFHLAKQREDGDAVARLELVRRRAQLRKMFPIPVLAQRGLVHPTDPDQQERDVLRLYRISSIDDQRTFGLAARRSNVAEPLSQLQEAWSVCVRDKAEIRPVSNYNEAAFLHLASALPKRLRSARDFAALPDEFADVGVKLVHIDAFPSSKLDGCAFFDGATPVIGLSGRGRRMDKVFFTLLHEAAHVLLGHVGSAPIVDEGNPENVPDADIEKEADDLAAKWSFGDGLPEAPARVNEAWIEATAKEYGLHPLVVIGRLQHDGILSWRTSLVREAPTVTRELQSWS</sequence>
<dbReference type="InterPro" id="IPR001387">
    <property type="entry name" value="Cro/C1-type_HTH"/>
</dbReference>
<dbReference type="InterPro" id="IPR052345">
    <property type="entry name" value="Rad_response_metalloprotease"/>
</dbReference>
<dbReference type="SMART" id="SM00530">
    <property type="entry name" value="HTH_XRE"/>
    <property type="match status" value="1"/>
</dbReference>
<dbReference type="PANTHER" id="PTHR43236:SF2">
    <property type="entry name" value="BLL0069 PROTEIN"/>
    <property type="match status" value="1"/>
</dbReference>
<feature type="domain" description="HTH cro/C1-type" evidence="1">
    <location>
        <begin position="16"/>
        <end position="70"/>
    </location>
</feature>
<dbReference type="EMBL" id="FXWJ01000001">
    <property type="protein sequence ID" value="SMQ58051.1"/>
    <property type="molecule type" value="Genomic_DNA"/>
</dbReference>
<keyword evidence="3" id="KW-1185">Reference proteome</keyword>